<dbReference type="Proteomes" id="UP001239111">
    <property type="component" value="Chromosome 2"/>
</dbReference>
<evidence type="ECO:0000313" key="1">
    <source>
        <dbReference type="EMBL" id="KAJ8674743.1"/>
    </source>
</evidence>
<sequence>MSGEPPAKKHNARIDVVPYAPRLIRRASLCSLRTCGLKVNAAKCSIAAIEVRPHDKKTVVNSAVTLNIAGVQLPAFVDPVPFVVSGWHNKIVNFIAKKLVSQEYRVLMEPYSWMYDGPRKLDIVATLGRTSLMIDAQVVDKQMARDRDLRDKPAHYGRNRSLVEQVRTRALAD</sequence>
<organism evidence="1 2">
    <name type="scientific">Eretmocerus hayati</name>
    <dbReference type="NCBI Taxonomy" id="131215"/>
    <lineage>
        <taxon>Eukaryota</taxon>
        <taxon>Metazoa</taxon>
        <taxon>Ecdysozoa</taxon>
        <taxon>Arthropoda</taxon>
        <taxon>Hexapoda</taxon>
        <taxon>Insecta</taxon>
        <taxon>Pterygota</taxon>
        <taxon>Neoptera</taxon>
        <taxon>Endopterygota</taxon>
        <taxon>Hymenoptera</taxon>
        <taxon>Apocrita</taxon>
        <taxon>Proctotrupomorpha</taxon>
        <taxon>Chalcidoidea</taxon>
        <taxon>Aphelinidae</taxon>
        <taxon>Aphelininae</taxon>
        <taxon>Eretmocerus</taxon>
    </lineage>
</organism>
<keyword evidence="2" id="KW-1185">Reference proteome</keyword>
<evidence type="ECO:0000313" key="2">
    <source>
        <dbReference type="Proteomes" id="UP001239111"/>
    </source>
</evidence>
<reference evidence="1" key="1">
    <citation type="submission" date="2023-04" db="EMBL/GenBank/DDBJ databases">
        <title>A chromosome-level genome assembly of the parasitoid wasp Eretmocerus hayati.</title>
        <authorList>
            <person name="Zhong Y."/>
            <person name="Liu S."/>
            <person name="Liu Y."/>
        </authorList>
    </citation>
    <scope>NUCLEOTIDE SEQUENCE</scope>
    <source>
        <strain evidence="1">ZJU_SS_LIU_2023</strain>
    </source>
</reference>
<gene>
    <name evidence="1" type="ORF">QAD02_010529</name>
</gene>
<accession>A0ACC2NV45</accession>
<proteinExistence type="predicted"/>
<dbReference type="EMBL" id="CM056742">
    <property type="protein sequence ID" value="KAJ8674743.1"/>
    <property type="molecule type" value="Genomic_DNA"/>
</dbReference>
<comment type="caution">
    <text evidence="1">The sequence shown here is derived from an EMBL/GenBank/DDBJ whole genome shotgun (WGS) entry which is preliminary data.</text>
</comment>
<protein>
    <submittedName>
        <fullName evidence="1">Uncharacterized protein</fullName>
    </submittedName>
</protein>
<name>A0ACC2NV45_9HYME</name>